<evidence type="ECO:0000259" key="1">
    <source>
        <dbReference type="PROSITE" id="PS50879"/>
    </source>
</evidence>
<dbReference type="OrthoDB" id="52651at2157"/>
<dbReference type="EMBL" id="LOPV01000132">
    <property type="protein sequence ID" value="KTG28458.1"/>
    <property type="molecule type" value="Genomic_DNA"/>
</dbReference>
<dbReference type="InterPro" id="IPR012337">
    <property type="entry name" value="RNaseH-like_sf"/>
</dbReference>
<dbReference type="InterPro" id="IPR036397">
    <property type="entry name" value="RNaseH_sf"/>
</dbReference>
<keyword evidence="3" id="KW-1185">Reference proteome</keyword>
<name>A0A0W1SQ74_9EURY</name>
<reference evidence="2 3" key="1">
    <citation type="submission" date="2015-12" db="EMBL/GenBank/DDBJ databases">
        <title>Haloferax profundi sp. nov. isolated from the Discovery deep brine-seawater interface in the Red Sea.</title>
        <authorList>
            <person name="Zhang G."/>
            <person name="Stingl U."/>
            <person name="Rashid M."/>
        </authorList>
    </citation>
    <scope>NUCLEOTIDE SEQUENCE [LARGE SCALE GENOMIC DNA]</scope>
    <source>
        <strain evidence="2 3">SB29</strain>
    </source>
</reference>
<dbReference type="CDD" id="cd09279">
    <property type="entry name" value="RNase_HI_like"/>
    <property type="match status" value="1"/>
</dbReference>
<dbReference type="PANTHER" id="PTHR46387:SF2">
    <property type="entry name" value="RIBONUCLEASE HI"/>
    <property type="match status" value="1"/>
</dbReference>
<evidence type="ECO:0000313" key="2">
    <source>
        <dbReference type="EMBL" id="KTG28458.1"/>
    </source>
</evidence>
<protein>
    <recommendedName>
        <fullName evidence="1">RNase H type-1 domain-containing protein</fullName>
    </recommendedName>
</protein>
<sequence>MTDTYGSFDERRSFAGLHFDGASRGNPGPASIGWLISTSDTIVDEGSERIGRTTNNCAEYEALIAGLERALDLGITKIRARGDSELIVRQVQGEYNVNDSKMQKRHKQVMDLVSEFEQFDISHVPREENVETDGLANDALDNLAQ</sequence>
<dbReference type="SUPFAM" id="SSF53098">
    <property type="entry name" value="Ribonuclease H-like"/>
    <property type="match status" value="1"/>
</dbReference>
<dbReference type="GO" id="GO:0004523">
    <property type="term" value="F:RNA-DNA hybrid ribonuclease activity"/>
    <property type="evidence" value="ECO:0007669"/>
    <property type="project" value="InterPro"/>
</dbReference>
<evidence type="ECO:0000313" key="3">
    <source>
        <dbReference type="Proteomes" id="UP000053157"/>
    </source>
</evidence>
<dbReference type="Gene3D" id="3.30.420.10">
    <property type="entry name" value="Ribonuclease H-like superfamily/Ribonuclease H"/>
    <property type="match status" value="1"/>
</dbReference>
<proteinExistence type="predicted"/>
<comment type="caution">
    <text evidence="2">The sequence shown here is derived from an EMBL/GenBank/DDBJ whole genome shotgun (WGS) entry which is preliminary data.</text>
</comment>
<dbReference type="PROSITE" id="PS50879">
    <property type="entry name" value="RNASE_H_1"/>
    <property type="match status" value="1"/>
</dbReference>
<dbReference type="PANTHER" id="PTHR46387">
    <property type="entry name" value="POLYNUCLEOTIDYL TRANSFERASE, RIBONUCLEASE H-LIKE SUPERFAMILY PROTEIN"/>
    <property type="match status" value="1"/>
</dbReference>
<dbReference type="InterPro" id="IPR002156">
    <property type="entry name" value="RNaseH_domain"/>
</dbReference>
<dbReference type="RefSeq" id="WP_058571685.1">
    <property type="nucleotide sequence ID" value="NZ_LOPV01000132.1"/>
</dbReference>
<feature type="domain" description="RNase H type-1" evidence="1">
    <location>
        <begin position="11"/>
        <end position="145"/>
    </location>
</feature>
<dbReference type="AlphaFoldDB" id="A0A0W1SQ74"/>
<dbReference type="FunFam" id="3.30.420.10:FF:000076">
    <property type="entry name" value="RBR-type E3 ubiquitin transferase"/>
    <property type="match status" value="1"/>
</dbReference>
<gene>
    <name evidence="2" type="ORF">AUR66_11580</name>
</gene>
<organism evidence="2 3">
    <name type="scientific">Haloferax profundi</name>
    <dbReference type="NCBI Taxonomy" id="1544718"/>
    <lineage>
        <taxon>Archaea</taxon>
        <taxon>Methanobacteriati</taxon>
        <taxon>Methanobacteriota</taxon>
        <taxon>Stenosarchaea group</taxon>
        <taxon>Halobacteria</taxon>
        <taxon>Halobacteriales</taxon>
        <taxon>Haloferacaceae</taxon>
        <taxon>Haloferax</taxon>
    </lineage>
</organism>
<dbReference type="GO" id="GO:0003676">
    <property type="term" value="F:nucleic acid binding"/>
    <property type="evidence" value="ECO:0007669"/>
    <property type="project" value="InterPro"/>
</dbReference>
<accession>A0A0W1SQ74</accession>
<dbReference type="Pfam" id="PF13456">
    <property type="entry name" value="RVT_3"/>
    <property type="match status" value="1"/>
</dbReference>
<dbReference type="Proteomes" id="UP000053157">
    <property type="component" value="Unassembled WGS sequence"/>
</dbReference>